<sequence>MAQHPGGQRTEQYGADGHRASTYRPSAVGEMLRERPPMVRDLPPFEPDAAPAEPVPLFVDWLVQAVEAGVPDPQVMTLSTVDADGVPDARVLVLRDVDTAEAGWLFAADAASPKGRQLALSPMAALSVYWPQLGRQVRVRGAVEPAPAAVSADEFRHRSPGARVASLVGRQSEPLGSLAAYDLAAEEAQLLLDADPQLVAAGHTVYVLRAHEVEFWQGDPGRRHVRLRYTRTGLGTGRIAWTHTLLWP</sequence>
<gene>
    <name evidence="9" type="ORF">ACFQMG_03265</name>
</gene>
<dbReference type="EMBL" id="JBHTAJ010000004">
    <property type="protein sequence ID" value="MFC7178581.1"/>
    <property type="molecule type" value="Genomic_DNA"/>
</dbReference>
<dbReference type="Pfam" id="PF01243">
    <property type="entry name" value="PNPOx_N"/>
    <property type="match status" value="1"/>
</dbReference>
<dbReference type="InterPro" id="IPR000659">
    <property type="entry name" value="Pyridox_Oxase"/>
</dbReference>
<evidence type="ECO:0000256" key="6">
    <source>
        <dbReference type="SAM" id="MobiDB-lite"/>
    </source>
</evidence>
<dbReference type="PANTHER" id="PTHR10851:SF0">
    <property type="entry name" value="PYRIDOXINE-5'-PHOSPHATE OXIDASE"/>
    <property type="match status" value="1"/>
</dbReference>
<protein>
    <submittedName>
        <fullName evidence="9">Pyridoxal 5'-phosphate synthase</fullName>
    </submittedName>
</protein>
<evidence type="ECO:0000256" key="2">
    <source>
        <dbReference type="ARBA" id="ARBA00007301"/>
    </source>
</evidence>
<dbReference type="PANTHER" id="PTHR10851">
    <property type="entry name" value="PYRIDOXINE-5-PHOSPHATE OXIDASE"/>
    <property type="match status" value="1"/>
</dbReference>
<organism evidence="9 10">
    <name type="scientific">Kitasatospora paranensis</name>
    <dbReference type="NCBI Taxonomy" id="258053"/>
    <lineage>
        <taxon>Bacteria</taxon>
        <taxon>Bacillati</taxon>
        <taxon>Actinomycetota</taxon>
        <taxon>Actinomycetes</taxon>
        <taxon>Kitasatosporales</taxon>
        <taxon>Streptomycetaceae</taxon>
        <taxon>Kitasatospora</taxon>
    </lineage>
</organism>
<keyword evidence="4" id="KW-0288">FMN</keyword>
<dbReference type="Proteomes" id="UP001596435">
    <property type="component" value="Unassembled WGS sequence"/>
</dbReference>
<dbReference type="NCBIfam" id="NF004231">
    <property type="entry name" value="PRK05679.1"/>
    <property type="match status" value="1"/>
</dbReference>
<evidence type="ECO:0000259" key="8">
    <source>
        <dbReference type="Pfam" id="PF10590"/>
    </source>
</evidence>
<evidence type="ECO:0000313" key="9">
    <source>
        <dbReference type="EMBL" id="MFC7178581.1"/>
    </source>
</evidence>
<dbReference type="InterPro" id="IPR019576">
    <property type="entry name" value="Pyridoxamine_oxidase_dimer_C"/>
</dbReference>
<evidence type="ECO:0000313" key="10">
    <source>
        <dbReference type="Proteomes" id="UP001596435"/>
    </source>
</evidence>
<reference evidence="10" key="1">
    <citation type="journal article" date="2019" name="Int. J. Syst. Evol. Microbiol.">
        <title>The Global Catalogue of Microorganisms (GCM) 10K type strain sequencing project: providing services to taxonomists for standard genome sequencing and annotation.</title>
        <authorList>
            <consortium name="The Broad Institute Genomics Platform"/>
            <consortium name="The Broad Institute Genome Sequencing Center for Infectious Disease"/>
            <person name="Wu L."/>
            <person name="Ma J."/>
        </authorList>
    </citation>
    <scope>NUCLEOTIDE SEQUENCE [LARGE SCALE GENOMIC DNA]</scope>
    <source>
        <strain evidence="10">CGMCC 1.12859</strain>
    </source>
</reference>
<keyword evidence="3" id="KW-0285">Flavoprotein</keyword>
<evidence type="ECO:0000256" key="1">
    <source>
        <dbReference type="ARBA" id="ARBA00001917"/>
    </source>
</evidence>
<evidence type="ECO:0000259" key="7">
    <source>
        <dbReference type="Pfam" id="PF01243"/>
    </source>
</evidence>
<dbReference type="InterPro" id="IPR012349">
    <property type="entry name" value="Split_barrel_FMN-bd"/>
</dbReference>
<dbReference type="Pfam" id="PF10590">
    <property type="entry name" value="PNP_phzG_C"/>
    <property type="match status" value="1"/>
</dbReference>
<keyword evidence="10" id="KW-1185">Reference proteome</keyword>
<keyword evidence="5" id="KW-0560">Oxidoreductase</keyword>
<dbReference type="SUPFAM" id="SSF50475">
    <property type="entry name" value="FMN-binding split barrel"/>
    <property type="match status" value="1"/>
</dbReference>
<dbReference type="InterPro" id="IPR011576">
    <property type="entry name" value="Pyridox_Oxase_N"/>
</dbReference>
<accession>A0ABW2FMS5</accession>
<proteinExistence type="inferred from homology"/>
<comment type="cofactor">
    <cofactor evidence="1">
        <name>FMN</name>
        <dbReference type="ChEBI" id="CHEBI:58210"/>
    </cofactor>
</comment>
<evidence type="ECO:0000256" key="4">
    <source>
        <dbReference type="ARBA" id="ARBA00022643"/>
    </source>
</evidence>
<feature type="domain" description="Pyridoxine 5'-phosphate oxidase dimerisation C-terminal" evidence="8">
    <location>
        <begin position="204"/>
        <end position="248"/>
    </location>
</feature>
<comment type="similarity">
    <text evidence="2">Belongs to the pyridoxamine 5'-phosphate oxidase family.</text>
</comment>
<evidence type="ECO:0000256" key="3">
    <source>
        <dbReference type="ARBA" id="ARBA00022630"/>
    </source>
</evidence>
<comment type="caution">
    <text evidence="9">The sequence shown here is derived from an EMBL/GenBank/DDBJ whole genome shotgun (WGS) entry which is preliminary data.</text>
</comment>
<dbReference type="Gene3D" id="2.30.110.10">
    <property type="entry name" value="Electron Transport, Fmn-binding Protein, Chain A"/>
    <property type="match status" value="1"/>
</dbReference>
<name>A0ABW2FMS5_9ACTN</name>
<dbReference type="PIRSF" id="PIRSF000190">
    <property type="entry name" value="Pyd_amn-ph_oxd"/>
    <property type="match status" value="1"/>
</dbReference>
<feature type="domain" description="Pyridoxamine 5'-phosphate oxidase N-terminal" evidence="7">
    <location>
        <begin position="64"/>
        <end position="190"/>
    </location>
</feature>
<dbReference type="RefSeq" id="WP_380230389.1">
    <property type="nucleotide sequence ID" value="NZ_JBHSVH010000002.1"/>
</dbReference>
<evidence type="ECO:0000256" key="5">
    <source>
        <dbReference type="ARBA" id="ARBA00023002"/>
    </source>
</evidence>
<feature type="region of interest" description="Disordered" evidence="6">
    <location>
        <begin position="1"/>
        <end position="22"/>
    </location>
</feature>